<comment type="catalytic activity">
    <reaction evidence="10">
        <text>UDP-2-N,3-O-bis[(3R)-3-hydroxytetradecanoyl]-alpha-D-glucosamine + H2O = 2-N,3-O-bis[(3R)-3-hydroxytetradecanoyl]-alpha-D-glucosaminyl 1-phosphate + UMP + 2 H(+)</text>
        <dbReference type="Rhea" id="RHEA:25213"/>
        <dbReference type="ChEBI" id="CHEBI:15377"/>
        <dbReference type="ChEBI" id="CHEBI:15378"/>
        <dbReference type="ChEBI" id="CHEBI:57865"/>
        <dbReference type="ChEBI" id="CHEBI:57957"/>
        <dbReference type="ChEBI" id="CHEBI:78847"/>
        <dbReference type="EC" id="3.6.1.54"/>
    </reaction>
</comment>
<dbReference type="HAMAP" id="MF_00575">
    <property type="entry name" value="LpxH"/>
    <property type="match status" value="1"/>
</dbReference>
<dbReference type="SUPFAM" id="SSF56300">
    <property type="entry name" value="Metallo-dependent phosphatases"/>
    <property type="match status" value="1"/>
</dbReference>
<feature type="binding site" evidence="10">
    <location>
        <position position="81"/>
    </location>
    <ligand>
        <name>Mn(2+)</name>
        <dbReference type="ChEBI" id="CHEBI:29035"/>
        <label>2</label>
    </ligand>
</feature>
<dbReference type="InterPro" id="IPR043461">
    <property type="entry name" value="LpxH-like"/>
</dbReference>
<evidence type="ECO:0000256" key="1">
    <source>
        <dbReference type="ARBA" id="ARBA00022475"/>
    </source>
</evidence>
<feature type="binding site" evidence="10">
    <location>
        <position position="197"/>
    </location>
    <ligand>
        <name>Mn(2+)</name>
        <dbReference type="ChEBI" id="CHEBI:29035"/>
        <label>2</label>
    </ligand>
</feature>
<dbReference type="PANTHER" id="PTHR34990">
    <property type="entry name" value="UDP-2,3-DIACYLGLUCOSAMINE HYDROLASE-RELATED"/>
    <property type="match status" value="1"/>
</dbReference>
<feature type="binding site" evidence="10">
    <location>
        <position position="169"/>
    </location>
    <ligand>
        <name>substrate</name>
    </ligand>
</feature>
<dbReference type="InterPro" id="IPR029052">
    <property type="entry name" value="Metallo-depent_PP-like"/>
</dbReference>
<keyword evidence="5 10" id="KW-0479">Metal-binding</keyword>
<feature type="domain" description="Calcineurin-like phosphoesterase" evidence="11">
    <location>
        <begin position="3"/>
        <end position="201"/>
    </location>
</feature>
<comment type="cofactor">
    <cofactor evidence="10">
        <name>Mn(2+)</name>
        <dbReference type="ChEBI" id="CHEBI:29035"/>
    </cofactor>
    <text evidence="10">Binds 2 Mn(2+) ions per subunit in a binuclear metal center.</text>
</comment>
<evidence type="ECO:0000256" key="3">
    <source>
        <dbReference type="ARBA" id="ARBA00022519"/>
    </source>
</evidence>
<dbReference type="InterPro" id="IPR004843">
    <property type="entry name" value="Calcineurin-like_PHP"/>
</dbReference>
<sequence>MKRTLFISDLHLSAAQPDITAAFFEFLDTHINADVDALYILGDFFEVWVGDDANEPLSDDIAIRLKAISDSGVKVYFIHGNRDFLLGKKYAAQAGMTLLPEQSVIDLYGTQVVLLHGDEMCTQDIEYQKFRRKSRGWWWPRLMLAMPLWYRRRVARNARIKSKMSQQNKRAEILDVEPGAVLDTFAEHKVELMIHGHTHRPAIHDHGGKTRVVLGDWYEHSSYIVADASGLTLCHGHERERLYFK</sequence>
<evidence type="ECO:0000256" key="9">
    <source>
        <dbReference type="ARBA" id="ARBA00023211"/>
    </source>
</evidence>
<keyword evidence="2 10" id="KW-0444">Lipid biosynthesis</keyword>
<feature type="binding site" evidence="10">
    <location>
        <position position="43"/>
    </location>
    <ligand>
        <name>Mn(2+)</name>
        <dbReference type="ChEBI" id="CHEBI:29035"/>
        <label>1</label>
    </ligand>
</feature>
<gene>
    <name evidence="10" type="primary">lpxH</name>
    <name evidence="12" type="ORF">WCN91_02350</name>
</gene>
<evidence type="ECO:0000259" key="11">
    <source>
        <dbReference type="Pfam" id="PF00149"/>
    </source>
</evidence>
<evidence type="ECO:0000256" key="7">
    <source>
        <dbReference type="ARBA" id="ARBA00023098"/>
    </source>
</evidence>
<feature type="binding site" evidence="10">
    <location>
        <position position="199"/>
    </location>
    <ligand>
        <name>Mn(2+)</name>
        <dbReference type="ChEBI" id="CHEBI:29035"/>
        <label>1</label>
    </ligand>
</feature>
<dbReference type="EC" id="3.6.1.54" evidence="10"/>
<comment type="function">
    <text evidence="10">Hydrolyzes the pyrophosphate bond of UDP-2,3-diacylglucosamine to yield 2,3-diacylglucosamine 1-phosphate (lipid X) and UMP by catalyzing the attack of water at the alpha-P atom. Involved in the biosynthesis of lipid A, a phosphorylated glycolipid that anchors the lipopolysaccharide to the outer membrane of the cell.</text>
</comment>
<feature type="binding site" evidence="10">
    <location>
        <position position="197"/>
    </location>
    <ligand>
        <name>substrate</name>
    </ligand>
</feature>
<feature type="binding site" evidence="10">
    <location>
        <position position="162"/>
    </location>
    <ligand>
        <name>substrate</name>
    </ligand>
</feature>
<reference evidence="12 13" key="1">
    <citation type="submission" date="2024-03" db="EMBL/GenBank/DDBJ databases">
        <title>Pseudoalteromonas qingdaonensis sp. nov., isolated from the intestines of marine benthic organisms.</title>
        <authorList>
            <person name="Lin X."/>
            <person name="Fang S."/>
            <person name="Hu X."/>
        </authorList>
    </citation>
    <scope>NUCLEOTIDE SEQUENCE [LARGE SCALE GENOMIC DNA]</scope>
    <source>
        <strain evidence="12 13">YIC-827</strain>
    </source>
</reference>
<evidence type="ECO:0000256" key="4">
    <source>
        <dbReference type="ARBA" id="ARBA00022556"/>
    </source>
</evidence>
<keyword evidence="8 10" id="KW-0472">Membrane</keyword>
<proteinExistence type="inferred from homology"/>
<comment type="subcellular location">
    <subcellularLocation>
        <location evidence="10">Cell inner membrane</location>
        <topology evidence="10">Peripheral membrane protein</topology>
        <orientation evidence="10">Cytoplasmic side</orientation>
    </subcellularLocation>
</comment>
<feature type="binding site" evidence="10">
    <location>
        <position position="116"/>
    </location>
    <ligand>
        <name>Mn(2+)</name>
        <dbReference type="ChEBI" id="CHEBI:29035"/>
        <label>2</label>
    </ligand>
</feature>
<dbReference type="InterPro" id="IPR010138">
    <property type="entry name" value="UDP-diacylglucosamine_Hdrlase"/>
</dbReference>
<dbReference type="NCBIfam" id="TIGR01854">
    <property type="entry name" value="lipid_A_lpxH"/>
    <property type="match status" value="1"/>
</dbReference>
<dbReference type="PANTHER" id="PTHR34990:SF1">
    <property type="entry name" value="UDP-2,3-DIACYLGLUCOSAMINE HYDROLASE"/>
    <property type="match status" value="1"/>
</dbReference>
<keyword evidence="3 10" id="KW-0997">Cell inner membrane</keyword>
<dbReference type="Proteomes" id="UP001447008">
    <property type="component" value="Unassembled WGS sequence"/>
</dbReference>
<evidence type="ECO:0000313" key="13">
    <source>
        <dbReference type="Proteomes" id="UP001447008"/>
    </source>
</evidence>
<evidence type="ECO:0000256" key="10">
    <source>
        <dbReference type="HAMAP-Rule" id="MF_00575"/>
    </source>
</evidence>
<comment type="similarity">
    <text evidence="10">Belongs to the LpxH family.</text>
</comment>
<feature type="binding site" evidence="10">
    <location>
        <position position="11"/>
    </location>
    <ligand>
        <name>Mn(2+)</name>
        <dbReference type="ChEBI" id="CHEBI:29035"/>
        <label>1</label>
    </ligand>
</feature>
<dbReference type="Pfam" id="PF00149">
    <property type="entry name" value="Metallophos"/>
    <property type="match status" value="1"/>
</dbReference>
<evidence type="ECO:0000256" key="5">
    <source>
        <dbReference type="ARBA" id="ARBA00022723"/>
    </source>
</evidence>
<feature type="binding site" evidence="10">
    <location>
        <position position="43"/>
    </location>
    <ligand>
        <name>Mn(2+)</name>
        <dbReference type="ChEBI" id="CHEBI:29035"/>
        <label>2</label>
    </ligand>
</feature>
<feature type="binding site" evidence="10">
    <location>
        <begin position="81"/>
        <end position="82"/>
    </location>
    <ligand>
        <name>substrate</name>
    </ligand>
</feature>
<dbReference type="GO" id="GO:0016787">
    <property type="term" value="F:hydrolase activity"/>
    <property type="evidence" value="ECO:0007669"/>
    <property type="project" value="UniProtKB-KW"/>
</dbReference>
<dbReference type="NCBIfam" id="NF003743">
    <property type="entry name" value="PRK05340.1"/>
    <property type="match status" value="1"/>
</dbReference>
<evidence type="ECO:0000256" key="8">
    <source>
        <dbReference type="ARBA" id="ARBA00023136"/>
    </source>
</evidence>
<keyword evidence="6 10" id="KW-0378">Hydrolase</keyword>
<feature type="binding site" evidence="10">
    <location>
        <position position="124"/>
    </location>
    <ligand>
        <name>substrate</name>
    </ligand>
</feature>
<accession>A0ABU9MXZ0</accession>
<evidence type="ECO:0000313" key="12">
    <source>
        <dbReference type="EMBL" id="MEM0514293.1"/>
    </source>
</evidence>
<comment type="pathway">
    <text evidence="10">Glycolipid biosynthesis; lipid IV(A) biosynthesis; lipid IV(A) from (3R)-3-hydroxytetradecanoyl-[acyl-carrier-protein] and UDP-N-acetyl-alpha-D-glucosamine: step 4/6.</text>
</comment>
<evidence type="ECO:0000256" key="6">
    <source>
        <dbReference type="ARBA" id="ARBA00022801"/>
    </source>
</evidence>
<keyword evidence="13" id="KW-1185">Reference proteome</keyword>
<keyword evidence="4 10" id="KW-0441">Lipid A biosynthesis</keyword>
<organism evidence="12 13">
    <name type="scientific">Pseudoalteromonas qingdaonensis</name>
    <dbReference type="NCBI Taxonomy" id="3131913"/>
    <lineage>
        <taxon>Bacteria</taxon>
        <taxon>Pseudomonadati</taxon>
        <taxon>Pseudomonadota</taxon>
        <taxon>Gammaproteobacteria</taxon>
        <taxon>Alteromonadales</taxon>
        <taxon>Pseudoalteromonadaceae</taxon>
        <taxon>Pseudoalteromonas</taxon>
    </lineage>
</organism>
<keyword evidence="7 10" id="KW-0443">Lipid metabolism</keyword>
<name>A0ABU9MXZ0_9GAMM</name>
<comment type="caution">
    <text evidence="12">The sequence shown here is derived from an EMBL/GenBank/DDBJ whole genome shotgun (WGS) entry which is preliminary data.</text>
</comment>
<dbReference type="CDD" id="cd07398">
    <property type="entry name" value="MPP_YbbF-LpxH"/>
    <property type="match status" value="1"/>
</dbReference>
<feature type="binding site" evidence="10">
    <location>
        <position position="9"/>
    </location>
    <ligand>
        <name>Mn(2+)</name>
        <dbReference type="ChEBI" id="CHEBI:29035"/>
        <label>1</label>
    </ligand>
</feature>
<keyword evidence="9 10" id="KW-0464">Manganese</keyword>
<feature type="binding site" evidence="10">
    <location>
        <position position="166"/>
    </location>
    <ligand>
        <name>substrate</name>
    </ligand>
</feature>
<dbReference type="Gene3D" id="3.60.21.10">
    <property type="match status" value="1"/>
</dbReference>
<dbReference type="RefSeq" id="WP_342675919.1">
    <property type="nucleotide sequence ID" value="NZ_JBCGCU010000002.1"/>
</dbReference>
<protein>
    <recommendedName>
        <fullName evidence="10">UDP-2,3-diacylglucosamine hydrolase</fullName>
        <ecNumber evidence="10">3.6.1.54</ecNumber>
    </recommendedName>
    <alternativeName>
        <fullName evidence="10">UDP-2,3-diacylglucosamine diphosphatase</fullName>
    </alternativeName>
</protein>
<dbReference type="EMBL" id="JBCGCU010000002">
    <property type="protein sequence ID" value="MEM0514293.1"/>
    <property type="molecule type" value="Genomic_DNA"/>
</dbReference>
<evidence type="ECO:0000256" key="2">
    <source>
        <dbReference type="ARBA" id="ARBA00022516"/>
    </source>
</evidence>
<keyword evidence="1 10" id="KW-1003">Cell membrane</keyword>